<dbReference type="InterPro" id="IPR002938">
    <property type="entry name" value="FAD-bd"/>
</dbReference>
<dbReference type="OrthoDB" id="1047367at2759"/>
<comment type="similarity">
    <text evidence="1">Belongs to the paxM FAD-dependent monooxygenase family.</text>
</comment>
<name>A0A7H8R8T5_TALRU</name>
<dbReference type="GeneID" id="55997470"/>
<dbReference type="AlphaFoldDB" id="A0A7H8R8T5"/>
<dbReference type="Pfam" id="PF01494">
    <property type="entry name" value="FAD_binding_3"/>
    <property type="match status" value="1"/>
</dbReference>
<dbReference type="InterPro" id="IPR023375">
    <property type="entry name" value="ADC_dom_sf"/>
</dbReference>
<accession>A0A7H8R8T5</accession>
<keyword evidence="2" id="KW-0285">Flavoprotein</keyword>
<dbReference type="EMBL" id="CP055902">
    <property type="protein sequence ID" value="QKX62824.1"/>
    <property type="molecule type" value="Genomic_DNA"/>
</dbReference>
<evidence type="ECO:0000256" key="2">
    <source>
        <dbReference type="ARBA" id="ARBA00022630"/>
    </source>
</evidence>
<dbReference type="Gene3D" id="3.50.50.60">
    <property type="entry name" value="FAD/NAD(P)-binding domain"/>
    <property type="match status" value="2"/>
</dbReference>
<proteinExistence type="inferred from homology"/>
<gene>
    <name evidence="7" type="ORF">TRUGW13939_09989</name>
</gene>
<evidence type="ECO:0000256" key="1">
    <source>
        <dbReference type="ARBA" id="ARBA00007992"/>
    </source>
</evidence>
<dbReference type="InterPro" id="IPR050493">
    <property type="entry name" value="FAD-dep_Monooxygenase_BioMet"/>
</dbReference>
<reference evidence="8" key="1">
    <citation type="submission" date="2020-06" db="EMBL/GenBank/DDBJ databases">
        <title>A chromosome-scale genome assembly of Talaromyces rugulosus W13939.</title>
        <authorList>
            <person name="Wang B."/>
            <person name="Guo L."/>
            <person name="Ye K."/>
            <person name="Wang L."/>
        </authorList>
    </citation>
    <scope>NUCLEOTIDE SEQUENCE [LARGE SCALE GENOMIC DNA]</scope>
    <source>
        <strain evidence="8">W13939</strain>
    </source>
</reference>
<evidence type="ECO:0000256" key="4">
    <source>
        <dbReference type="ARBA" id="ARBA00023002"/>
    </source>
</evidence>
<evidence type="ECO:0000256" key="3">
    <source>
        <dbReference type="ARBA" id="ARBA00022827"/>
    </source>
</evidence>
<evidence type="ECO:0000259" key="6">
    <source>
        <dbReference type="Pfam" id="PF01494"/>
    </source>
</evidence>
<feature type="domain" description="FAD-binding" evidence="6">
    <location>
        <begin position="11"/>
        <end position="184"/>
    </location>
</feature>
<sequence length="573" mass="62671">MINTHEAERLRILIAGAGIGGLSAAIALRQAGHAVDVFESSRFALELGAAIHLPPNVNGLLRRMGIQPEDFRCNDAEFVSIFDSQGNVVSSNDVRNLREIYPFPWQFSHRVDLHESLKEKATSLHGPGIPVTIHLRSKVVDCDPDLPSMTLADGTKVQGDLLIGADGVHSVLRKFIAQENIEAEPSGGSAFRFLIPISKVKANPETAPIVQKAGEFQIWDGQYRRLVIYPCRNNTELNFVCFYPDTESEGAIEDQGQGGAQAIEDGVALGALFPPGTSRNDIPSRLKLYMNCRYERATLVQDFSRQAAFKISAKDTVGGTSTDPLEFTRINFGHDAHDFATNVLRKHLASRVPNPSTLCTVFGPSTPLILGAPESTGILGLPSERLLEIEFCARRNYLETFLPETNSRIASPGGWSKASLVVRHIRPGEWKGHCKVTILGLCIFDALVLSDQNKPKEFNPVIFCDNAEFVIAAREELNLPILLTDMKESVIAAQYQMKLQQSGISFMDISGNLVFGHLNGVSDKKVCGKSRISMTLLKSEVVEAVFPGLANVIGRLQGLDIKDAVVTRSSITL</sequence>
<keyword evidence="4" id="KW-0560">Oxidoreductase</keyword>
<evidence type="ECO:0000313" key="7">
    <source>
        <dbReference type="EMBL" id="QKX62824.1"/>
    </source>
</evidence>
<dbReference type="GO" id="GO:0004497">
    <property type="term" value="F:monooxygenase activity"/>
    <property type="evidence" value="ECO:0007669"/>
    <property type="project" value="UniProtKB-KW"/>
</dbReference>
<dbReference type="PANTHER" id="PTHR13789:SF261">
    <property type="entry name" value="HYDROXYLASE, PUTATIVE (AFU_ORTHOLOGUE AFUA_7G00590)-RELATED"/>
    <property type="match status" value="1"/>
</dbReference>
<dbReference type="RefSeq" id="XP_035348998.1">
    <property type="nucleotide sequence ID" value="XM_035493105.1"/>
</dbReference>
<dbReference type="Proteomes" id="UP000509510">
    <property type="component" value="Chromosome V"/>
</dbReference>
<dbReference type="Gene3D" id="2.40.400.10">
    <property type="entry name" value="Acetoacetate decarboxylase-like"/>
    <property type="match status" value="1"/>
</dbReference>
<organism evidence="7 8">
    <name type="scientific">Talaromyces rugulosus</name>
    <name type="common">Penicillium rugulosum</name>
    <dbReference type="NCBI Taxonomy" id="121627"/>
    <lineage>
        <taxon>Eukaryota</taxon>
        <taxon>Fungi</taxon>
        <taxon>Dikarya</taxon>
        <taxon>Ascomycota</taxon>
        <taxon>Pezizomycotina</taxon>
        <taxon>Eurotiomycetes</taxon>
        <taxon>Eurotiomycetidae</taxon>
        <taxon>Eurotiales</taxon>
        <taxon>Trichocomaceae</taxon>
        <taxon>Talaromyces</taxon>
        <taxon>Talaromyces sect. Islandici</taxon>
    </lineage>
</organism>
<dbReference type="GO" id="GO:0071949">
    <property type="term" value="F:FAD binding"/>
    <property type="evidence" value="ECO:0007669"/>
    <property type="project" value="InterPro"/>
</dbReference>
<dbReference type="SUPFAM" id="SSF54373">
    <property type="entry name" value="FAD-linked reductases, C-terminal domain"/>
    <property type="match status" value="1"/>
</dbReference>
<dbReference type="PRINTS" id="PR00420">
    <property type="entry name" value="RNGMNOXGNASE"/>
</dbReference>
<keyword evidence="3" id="KW-0274">FAD</keyword>
<dbReference type="KEGG" id="trg:TRUGW13939_09989"/>
<keyword evidence="5" id="KW-0503">Monooxygenase</keyword>
<keyword evidence="8" id="KW-1185">Reference proteome</keyword>
<dbReference type="InterPro" id="IPR036188">
    <property type="entry name" value="FAD/NAD-bd_sf"/>
</dbReference>
<evidence type="ECO:0000313" key="8">
    <source>
        <dbReference type="Proteomes" id="UP000509510"/>
    </source>
</evidence>
<dbReference type="PANTHER" id="PTHR13789">
    <property type="entry name" value="MONOOXYGENASE"/>
    <property type="match status" value="1"/>
</dbReference>
<evidence type="ECO:0000256" key="5">
    <source>
        <dbReference type="ARBA" id="ARBA00023033"/>
    </source>
</evidence>
<protein>
    <recommendedName>
        <fullName evidence="6">FAD-binding domain-containing protein</fullName>
    </recommendedName>
</protein>
<dbReference type="SUPFAM" id="SSF51905">
    <property type="entry name" value="FAD/NAD(P)-binding domain"/>
    <property type="match status" value="1"/>
</dbReference>